<dbReference type="Proteomes" id="UP001500621">
    <property type="component" value="Unassembled WGS sequence"/>
</dbReference>
<comment type="caution">
    <text evidence="2">The sequence shown here is derived from an EMBL/GenBank/DDBJ whole genome shotgun (WGS) entry which is preliminary data.</text>
</comment>
<dbReference type="RefSeq" id="WP_345262240.1">
    <property type="nucleotide sequence ID" value="NZ_BAABIM010000001.1"/>
</dbReference>
<protein>
    <submittedName>
        <fullName evidence="2">Uncharacterized protein</fullName>
    </submittedName>
</protein>
<feature type="compositionally biased region" description="Low complexity" evidence="1">
    <location>
        <begin position="78"/>
        <end position="91"/>
    </location>
</feature>
<keyword evidence="3" id="KW-1185">Reference proteome</keyword>
<proteinExistence type="predicted"/>
<dbReference type="PROSITE" id="PS51318">
    <property type="entry name" value="TAT"/>
    <property type="match status" value="1"/>
</dbReference>
<name>A0ABP8VT49_9ACTN</name>
<gene>
    <name evidence="2" type="ORF">GCM10023226_02620</name>
</gene>
<organism evidence="2 3">
    <name type="scientific">Nocardioides nanhaiensis</name>
    <dbReference type="NCBI Taxonomy" id="1476871"/>
    <lineage>
        <taxon>Bacteria</taxon>
        <taxon>Bacillati</taxon>
        <taxon>Actinomycetota</taxon>
        <taxon>Actinomycetes</taxon>
        <taxon>Propionibacteriales</taxon>
        <taxon>Nocardioidaceae</taxon>
        <taxon>Nocardioides</taxon>
    </lineage>
</organism>
<sequence length="283" mass="29938">MTDQTPDPQVPGERRLSDQTRARVRAELLHHAEGREVAAPTAAGRRRWLPAAVAAAAVAVVGVGGTLLVQAVDDDGDTGAPAGPASSVPEAPESEAPEPSPSAPTTTGSASQGPEAGACLQLPQARKALDARAITIGQTTVRLYETETMWFVCDEWAALDGGDPTMFAPQRIGSALTRDHLRVSMNFSMNERGVGEYVAGGALPDDSVTAISYEFPDGHVQEAVIQDGMWAMAYFATERPLNGTGRMPTQGEATVAVDYRDGTTQEFVLEYPLDFCAQINHGC</sequence>
<dbReference type="EMBL" id="BAABIM010000001">
    <property type="protein sequence ID" value="GAA4669654.1"/>
    <property type="molecule type" value="Genomic_DNA"/>
</dbReference>
<evidence type="ECO:0000313" key="3">
    <source>
        <dbReference type="Proteomes" id="UP001500621"/>
    </source>
</evidence>
<reference evidence="3" key="1">
    <citation type="journal article" date="2019" name="Int. J. Syst. Evol. Microbiol.">
        <title>The Global Catalogue of Microorganisms (GCM) 10K type strain sequencing project: providing services to taxonomists for standard genome sequencing and annotation.</title>
        <authorList>
            <consortium name="The Broad Institute Genomics Platform"/>
            <consortium name="The Broad Institute Genome Sequencing Center for Infectious Disease"/>
            <person name="Wu L."/>
            <person name="Ma J."/>
        </authorList>
    </citation>
    <scope>NUCLEOTIDE SEQUENCE [LARGE SCALE GENOMIC DNA]</scope>
    <source>
        <strain evidence="3">JCM 18127</strain>
    </source>
</reference>
<feature type="region of interest" description="Disordered" evidence="1">
    <location>
        <begin position="1"/>
        <end position="21"/>
    </location>
</feature>
<feature type="compositionally biased region" description="Basic and acidic residues" evidence="1">
    <location>
        <begin position="12"/>
        <end position="21"/>
    </location>
</feature>
<evidence type="ECO:0000313" key="2">
    <source>
        <dbReference type="EMBL" id="GAA4669654.1"/>
    </source>
</evidence>
<feature type="region of interest" description="Disordered" evidence="1">
    <location>
        <begin position="72"/>
        <end position="116"/>
    </location>
</feature>
<dbReference type="InterPro" id="IPR006311">
    <property type="entry name" value="TAT_signal"/>
</dbReference>
<accession>A0ABP8VT49</accession>
<evidence type="ECO:0000256" key="1">
    <source>
        <dbReference type="SAM" id="MobiDB-lite"/>
    </source>
</evidence>